<evidence type="ECO:0000256" key="3">
    <source>
        <dbReference type="ARBA" id="ARBA00022741"/>
    </source>
</evidence>
<gene>
    <name evidence="6" type="ORF">DT065_09635</name>
</gene>
<evidence type="ECO:0000256" key="4">
    <source>
        <dbReference type="ARBA" id="ARBA00022840"/>
    </source>
</evidence>
<organism evidence="6 7">
    <name type="scientific">Salicibibacter kimchii</name>
    <dbReference type="NCBI Taxonomy" id="2099786"/>
    <lineage>
        <taxon>Bacteria</taxon>
        <taxon>Bacillati</taxon>
        <taxon>Bacillota</taxon>
        <taxon>Bacilli</taxon>
        <taxon>Bacillales</taxon>
        <taxon>Bacillaceae</taxon>
        <taxon>Salicibibacter</taxon>
    </lineage>
</organism>
<keyword evidence="7" id="KW-1185">Reference proteome</keyword>
<evidence type="ECO:0000256" key="2">
    <source>
        <dbReference type="ARBA" id="ARBA00022448"/>
    </source>
</evidence>
<keyword evidence="2" id="KW-0813">Transport</keyword>
<dbReference type="InterPro" id="IPR003439">
    <property type="entry name" value="ABC_transporter-like_ATP-bd"/>
</dbReference>
<dbReference type="RefSeq" id="WP_114372863.1">
    <property type="nucleotide sequence ID" value="NZ_CP031092.1"/>
</dbReference>
<dbReference type="InterPro" id="IPR027417">
    <property type="entry name" value="P-loop_NTPase"/>
</dbReference>
<dbReference type="OrthoDB" id="9804819at2"/>
<dbReference type="Pfam" id="PF00005">
    <property type="entry name" value="ABC_tran"/>
    <property type="match status" value="1"/>
</dbReference>
<dbReference type="KEGG" id="rue:DT065_09635"/>
<dbReference type="GO" id="GO:0005524">
    <property type="term" value="F:ATP binding"/>
    <property type="evidence" value="ECO:0007669"/>
    <property type="project" value="UniProtKB-KW"/>
</dbReference>
<dbReference type="Proteomes" id="UP000252100">
    <property type="component" value="Chromosome"/>
</dbReference>
<dbReference type="PANTHER" id="PTHR42711:SF5">
    <property type="entry name" value="ABC TRANSPORTER ATP-BINDING PROTEIN NATA"/>
    <property type="match status" value="1"/>
</dbReference>
<comment type="similarity">
    <text evidence="1">Belongs to the ABC transporter superfamily.</text>
</comment>
<evidence type="ECO:0000259" key="5">
    <source>
        <dbReference type="Pfam" id="PF00005"/>
    </source>
</evidence>
<dbReference type="InterPro" id="IPR050763">
    <property type="entry name" value="ABC_transporter_ATP-binding"/>
</dbReference>
<name>A0A345BZ69_9BACI</name>
<dbReference type="SUPFAM" id="SSF52540">
    <property type="entry name" value="P-loop containing nucleoside triphosphate hydrolases"/>
    <property type="match status" value="1"/>
</dbReference>
<feature type="domain" description="ABC transporter" evidence="5">
    <location>
        <begin position="19"/>
        <end position="70"/>
    </location>
</feature>
<keyword evidence="4 6" id="KW-0067">ATP-binding</keyword>
<sequence length="99" mass="10786">MNVIECKGVTKSYKGTNALNGLSFAIEANKVVGLVGRNGAGKTTLLKILAGFFRETSGKVRVFTKRPFNRLFISANTISLENNTKSNFPFTPRFNGAII</sequence>
<dbReference type="EMBL" id="CP031092">
    <property type="protein sequence ID" value="AXF56250.1"/>
    <property type="molecule type" value="Genomic_DNA"/>
</dbReference>
<reference evidence="6 7" key="1">
    <citation type="journal article" date="2018" name="J. Microbiol.">
        <title>Salicibibacter kimchii gen. nov., sp. nov., a moderately halophilic and alkalitolerant bacterium in the family Bacillaceae, isolated from kimchi.</title>
        <authorList>
            <person name="Jang J.Y."/>
            <person name="Oh Y.J."/>
            <person name="Lim S.K."/>
            <person name="Park H.K."/>
            <person name="Lee C."/>
            <person name="Kim J.Y."/>
            <person name="Lee M.A."/>
            <person name="Choi H.J."/>
        </authorList>
    </citation>
    <scope>NUCLEOTIDE SEQUENCE [LARGE SCALE GENOMIC DNA]</scope>
    <source>
        <strain evidence="6 7">NKC1-1</strain>
    </source>
</reference>
<evidence type="ECO:0000256" key="1">
    <source>
        <dbReference type="ARBA" id="ARBA00005417"/>
    </source>
</evidence>
<protein>
    <submittedName>
        <fullName evidence="6">ATP-binding cassette domain-containing protein</fullName>
    </submittedName>
</protein>
<proteinExistence type="inferred from homology"/>
<accession>A0A345BZ69</accession>
<dbReference type="Gene3D" id="3.40.50.300">
    <property type="entry name" value="P-loop containing nucleotide triphosphate hydrolases"/>
    <property type="match status" value="1"/>
</dbReference>
<evidence type="ECO:0000313" key="7">
    <source>
        <dbReference type="Proteomes" id="UP000252100"/>
    </source>
</evidence>
<dbReference type="GO" id="GO:0016887">
    <property type="term" value="F:ATP hydrolysis activity"/>
    <property type="evidence" value="ECO:0007669"/>
    <property type="project" value="InterPro"/>
</dbReference>
<evidence type="ECO:0000313" key="6">
    <source>
        <dbReference type="EMBL" id="AXF56250.1"/>
    </source>
</evidence>
<dbReference type="AlphaFoldDB" id="A0A345BZ69"/>
<keyword evidence="3" id="KW-0547">Nucleotide-binding</keyword>
<dbReference type="PANTHER" id="PTHR42711">
    <property type="entry name" value="ABC TRANSPORTER ATP-BINDING PROTEIN"/>
    <property type="match status" value="1"/>
</dbReference>